<protein>
    <submittedName>
        <fullName evidence="1">Uncharacterized protein</fullName>
    </submittedName>
</protein>
<keyword evidence="2" id="KW-1185">Reference proteome</keyword>
<dbReference type="InterPro" id="IPR029044">
    <property type="entry name" value="Nucleotide-diphossugar_trans"/>
</dbReference>
<gene>
    <name evidence="1" type="ORF">SNAT2548_LOCUS16645</name>
</gene>
<organism evidence="1 2">
    <name type="scientific">Symbiodinium natans</name>
    <dbReference type="NCBI Taxonomy" id="878477"/>
    <lineage>
        <taxon>Eukaryota</taxon>
        <taxon>Sar</taxon>
        <taxon>Alveolata</taxon>
        <taxon>Dinophyceae</taxon>
        <taxon>Suessiales</taxon>
        <taxon>Symbiodiniaceae</taxon>
        <taxon>Symbiodinium</taxon>
    </lineage>
</organism>
<dbReference type="Gene3D" id="3.40.50.150">
    <property type="entry name" value="Vaccinia Virus protein VP39"/>
    <property type="match status" value="1"/>
</dbReference>
<dbReference type="AlphaFoldDB" id="A0A812NRB9"/>
<sequence>MFFQQFLSLRAAEKTGVWFLEKDDDYGTPAVVPTSATEVHNYGTSLEHTWSTCLSELLTASLNVGVYFLKYEDVAKTPQALAPVFGFLRLSPPDRLQTLVKKNPPAMVVDVDDSLHQVKHLTTNVPHMWHKVQQARETCRHLLVELREIDRQFLGAFWTDDERDLRQAVGAAKAIMAARPACPQVSQTGVIDQMRYAQLHLGERSRPEPHKARWLNEAIQTTNTIGTTTLEVQQLLVYLIRERQVQHVLEVGCFLGATTELMLGAVVAVPPKAWTSHVRLVALDGFLWQLWMNYYSYSRAPGRDFRALFSPVVSSHDNAFIRQIPHDVSTWNRSSLAHPFGASYDLVFLDLTRDQHELERLWQLLQPALSQGESVIVVNGYGSPGVCQFLMGHFGELMPLEKPDGQAKAFLWKPGWQQDGRKEAHGKLRFLDPPGNWPHHKGWAASIRQLWEELHSAKAPTAFVPAVEQFFSEEGKMPDGPWIGVMHQALERVGWVPDLKRIFQDEAFLRDLERCEGLITLTEFSAGIMRGLLTTTVPTVPVLSMKYPVTYTDTPCSNSGPLPKTLLMVGEYMRNFSEFISLRLPENWSKLWIGGPKDLNASENISRLEFLDQEKYERMLASSVPMLSPLADGIAHTLVVECIKLRIPFLAKNMASVVEYVGENYPLLYETVEDAEAMLANTTCWESARRHLCAMNATDFSVAAFSERLQGSVMYRRLPSQVDRSEFRAPALTVVVMSWRRVPNLSLVLTSLLYQQDADDFEVLLWHNNRDNVAEFEAAIRPFQRNTTIPLRVVKSHDNYYAYARVAIAALVSSPELLFCDDDVIPRANYVTWWRKQRVLFGTEAVLCAHGHRFLEHVMANDAEADTWDTYSHVRFVADEAYHQEIHFCHFDNALISAKDLRRAASVQLADESFRLVDDYWASFVLSYNFNVLLVKVAADGADLPWAYDEESGNDPLLALHKNQRVLAARHRLYRYHMNLGWPQWEACTSLTTSVVPPEASGKAEFWRSSRLVGYNIELRISRDNLQDLLDAGVGLVRVGAVGRDNENDFWFCVSFQRRRPPQCETICSHKCVFLCLKWQDLDSRLSSLCTET</sequence>
<dbReference type="SUPFAM" id="SSF53335">
    <property type="entry name" value="S-adenosyl-L-methionine-dependent methyltransferases"/>
    <property type="match status" value="1"/>
</dbReference>
<dbReference type="OrthoDB" id="408512at2759"/>
<dbReference type="CDD" id="cd00761">
    <property type="entry name" value="Glyco_tranf_GTA_type"/>
    <property type="match status" value="1"/>
</dbReference>
<comment type="caution">
    <text evidence="1">The sequence shown here is derived from an EMBL/GenBank/DDBJ whole genome shotgun (WGS) entry which is preliminary data.</text>
</comment>
<evidence type="ECO:0000313" key="1">
    <source>
        <dbReference type="EMBL" id="CAE7317422.1"/>
    </source>
</evidence>
<dbReference type="SUPFAM" id="SSF53448">
    <property type="entry name" value="Nucleotide-diphospho-sugar transferases"/>
    <property type="match status" value="1"/>
</dbReference>
<accession>A0A812NRB9</accession>
<evidence type="ECO:0000313" key="2">
    <source>
        <dbReference type="Proteomes" id="UP000604046"/>
    </source>
</evidence>
<name>A0A812NRB9_9DINO</name>
<proteinExistence type="predicted"/>
<dbReference type="InterPro" id="IPR029063">
    <property type="entry name" value="SAM-dependent_MTases_sf"/>
</dbReference>
<dbReference type="EMBL" id="CAJNDS010002086">
    <property type="protein sequence ID" value="CAE7317422.1"/>
    <property type="molecule type" value="Genomic_DNA"/>
</dbReference>
<dbReference type="Proteomes" id="UP000604046">
    <property type="component" value="Unassembled WGS sequence"/>
</dbReference>
<dbReference type="Gene3D" id="3.90.550.10">
    <property type="entry name" value="Spore Coat Polysaccharide Biosynthesis Protein SpsA, Chain A"/>
    <property type="match status" value="1"/>
</dbReference>
<reference evidence="1" key="1">
    <citation type="submission" date="2021-02" db="EMBL/GenBank/DDBJ databases">
        <authorList>
            <person name="Dougan E. K."/>
            <person name="Rhodes N."/>
            <person name="Thang M."/>
            <person name="Chan C."/>
        </authorList>
    </citation>
    <scope>NUCLEOTIDE SEQUENCE</scope>
</reference>